<feature type="transmembrane region" description="Helical" evidence="1">
    <location>
        <begin position="317"/>
        <end position="337"/>
    </location>
</feature>
<dbReference type="HOGENOM" id="CLU_050524_0_0_12"/>
<dbReference type="EMBL" id="CP002903">
    <property type="protein sequence ID" value="AEJ62021.1"/>
    <property type="molecule type" value="Genomic_DNA"/>
</dbReference>
<gene>
    <name evidence="2" type="ordered locus">Spith_1762</name>
</gene>
<evidence type="ECO:0000313" key="3">
    <source>
        <dbReference type="Proteomes" id="UP000007254"/>
    </source>
</evidence>
<dbReference type="RefSeq" id="WP_014625350.1">
    <property type="nucleotide sequence ID" value="NC_017583.1"/>
</dbReference>
<evidence type="ECO:0000256" key="1">
    <source>
        <dbReference type="SAM" id="Phobius"/>
    </source>
</evidence>
<feature type="transmembrane region" description="Helical" evidence="1">
    <location>
        <begin position="375"/>
        <end position="394"/>
    </location>
</feature>
<protein>
    <submittedName>
        <fullName evidence="2">ABC-2 type transporter</fullName>
    </submittedName>
</protein>
<accession>G0GC10</accession>
<dbReference type="STRING" id="869211.Spith_1762"/>
<dbReference type="KEGG" id="stq:Spith_1762"/>
<dbReference type="GO" id="GO:0140359">
    <property type="term" value="F:ABC-type transporter activity"/>
    <property type="evidence" value="ECO:0007669"/>
    <property type="project" value="InterPro"/>
</dbReference>
<feature type="transmembrane region" description="Helical" evidence="1">
    <location>
        <begin position="343"/>
        <end position="363"/>
    </location>
</feature>
<keyword evidence="1" id="KW-1133">Transmembrane helix</keyword>
<keyword evidence="1" id="KW-0472">Membrane</keyword>
<dbReference type="GO" id="GO:0005886">
    <property type="term" value="C:plasma membrane"/>
    <property type="evidence" value="ECO:0007669"/>
    <property type="project" value="UniProtKB-SubCell"/>
</dbReference>
<feature type="transmembrane region" description="Helical" evidence="1">
    <location>
        <begin position="400"/>
        <end position="422"/>
    </location>
</feature>
<dbReference type="AlphaFoldDB" id="G0GC10"/>
<keyword evidence="1" id="KW-0812">Transmembrane</keyword>
<proteinExistence type="predicted"/>
<organism evidence="2 3">
    <name type="scientific">Winmispira thermophila (strain ATCC 700085 / DSM 6578 / Z-1203)</name>
    <name type="common">Spirochaeta thermophila</name>
    <dbReference type="NCBI Taxonomy" id="869211"/>
    <lineage>
        <taxon>Bacteria</taxon>
        <taxon>Pseudomonadati</taxon>
        <taxon>Spirochaetota</taxon>
        <taxon>Spirochaetia</taxon>
        <taxon>Winmispirales</taxon>
        <taxon>Winmispiraceae</taxon>
        <taxon>Winmispira</taxon>
    </lineage>
</organism>
<keyword evidence="3" id="KW-1185">Reference proteome</keyword>
<feature type="transmembrane region" description="Helical" evidence="1">
    <location>
        <begin position="20"/>
        <end position="38"/>
    </location>
</feature>
<dbReference type="OrthoDB" id="9789798at2"/>
<feature type="transmembrane region" description="Helical" evidence="1">
    <location>
        <begin position="205"/>
        <end position="226"/>
    </location>
</feature>
<reference evidence="2 3" key="1">
    <citation type="submission" date="2011-06" db="EMBL/GenBank/DDBJ databases">
        <title>The complete genome of Spirochaeta thermophila DSM 6578.</title>
        <authorList>
            <consortium name="US DOE Joint Genome Institute (JGI-PGF)"/>
            <person name="Lucas S."/>
            <person name="Lapidus A."/>
            <person name="Bruce D."/>
            <person name="Goodwin L."/>
            <person name="Pitluck S."/>
            <person name="Peters L."/>
            <person name="Kyrpides N."/>
            <person name="Mavromatis K."/>
            <person name="Ivanova N."/>
            <person name="Mikailova N."/>
            <person name="Pagani I."/>
            <person name="Chertkov O."/>
            <person name="Detter J.C."/>
            <person name="Tapia R."/>
            <person name="Han C."/>
            <person name="Land M."/>
            <person name="Hauser L."/>
            <person name="Markowitz V."/>
            <person name="Cheng J.-F."/>
            <person name="Hugenholtz P."/>
            <person name="Woyke T."/>
            <person name="Wu D."/>
            <person name="Spring S."/>
            <person name="Merkhoffer B."/>
            <person name="Schneider S."/>
            <person name="Klenk H.-P."/>
            <person name="Eisen J.A."/>
        </authorList>
    </citation>
    <scope>NUCLEOTIDE SEQUENCE [LARGE SCALE GENOMIC DNA]</scope>
    <source>
        <strain evidence="3">ATCC 700085 / DSM 6578 / Z-1203</strain>
    </source>
</reference>
<dbReference type="PANTHER" id="PTHR43471">
    <property type="entry name" value="ABC TRANSPORTER PERMEASE"/>
    <property type="match status" value="1"/>
</dbReference>
<name>G0GC10_WINT7</name>
<feature type="transmembrane region" description="Helical" evidence="1">
    <location>
        <begin position="246"/>
        <end position="274"/>
    </location>
</feature>
<sequence>MRKFAVLLRKEIQGLITPQVVLSVVVMVLVFVLLGAILKDQFAKMSEEAQDLKLTQIPSTPITSTGELVAYLNEQGIPAFEEDDFSPTLFESPDAPPRVLVFHSDFVEHLLSPEGDPPDVILYLSLRNTAGILQITRLVPPESFRTSLMEALRSVTLTGGGSEASPLLARYLEPARLREKVVYNGRIAAISPDTLIGYLINQNTILVLLLFMVSLFGAQFVATSIATEKESKTLETLLSLPVPRSYIATSKMAAAGIMALLMVVIYLAGFTYYLNSFQGIQNSTSAAQGSPDALSVNLALQHLGLVLPPWDELLRGVSYLLSLLNVLGIALILGLFAEDIRGVQVVVTPIMLVLLALYLLTLFLDVLSLPLLARLALYLFPFTHAFISTSLLLADDYLAVGLGLGYQALTFVLIFLLTLRIFHTDRVLTLKLPRLRRR</sequence>
<dbReference type="Proteomes" id="UP000007254">
    <property type="component" value="Chromosome"/>
</dbReference>
<dbReference type="Pfam" id="PF12679">
    <property type="entry name" value="ABC2_membrane_2"/>
    <property type="match status" value="1"/>
</dbReference>
<evidence type="ECO:0000313" key="2">
    <source>
        <dbReference type="EMBL" id="AEJ62021.1"/>
    </source>
</evidence>